<gene>
    <name evidence="2" type="ORF">DQ393_31260</name>
</gene>
<sequence length="67" mass="7183">MADSEAKSGGRNSLSGKNASRNPAPVRQSSEQEGMAPNVFEKERVTPIGKPGVRVSADNRIKSRSKE</sequence>
<reference evidence="2 3" key="1">
    <citation type="submission" date="2018-06" db="EMBL/GenBank/DDBJ databases">
        <title>Whole Genome Sequence of an efficient microsymbiont, Rhizobium tropici.</title>
        <authorList>
            <person name="Srinivasan R."/>
            <person name="Singh H.V."/>
            <person name="Srivastava R."/>
            <person name="Kumari B."/>
            <person name="Radhakrishna A."/>
        </authorList>
    </citation>
    <scope>NUCLEOTIDE SEQUENCE [LARGE SCALE GENOMIC DNA]</scope>
    <source>
        <strain evidence="2 3">IGFRI Rhizo-19</strain>
    </source>
</reference>
<evidence type="ECO:0000313" key="2">
    <source>
        <dbReference type="EMBL" id="RAX37300.1"/>
    </source>
</evidence>
<feature type="region of interest" description="Disordered" evidence="1">
    <location>
        <begin position="1"/>
        <end position="67"/>
    </location>
</feature>
<feature type="compositionally biased region" description="Basic and acidic residues" evidence="1">
    <location>
        <begin position="57"/>
        <end position="67"/>
    </location>
</feature>
<organism evidence="2 3">
    <name type="scientific">Rhizobium tropici</name>
    <dbReference type="NCBI Taxonomy" id="398"/>
    <lineage>
        <taxon>Bacteria</taxon>
        <taxon>Pseudomonadati</taxon>
        <taxon>Pseudomonadota</taxon>
        <taxon>Alphaproteobacteria</taxon>
        <taxon>Hyphomicrobiales</taxon>
        <taxon>Rhizobiaceae</taxon>
        <taxon>Rhizobium/Agrobacterium group</taxon>
        <taxon>Rhizobium</taxon>
    </lineage>
</organism>
<protein>
    <submittedName>
        <fullName evidence="2">Uncharacterized protein</fullName>
    </submittedName>
</protein>
<evidence type="ECO:0000256" key="1">
    <source>
        <dbReference type="SAM" id="MobiDB-lite"/>
    </source>
</evidence>
<dbReference type="Proteomes" id="UP000251205">
    <property type="component" value="Unassembled WGS sequence"/>
</dbReference>
<dbReference type="OrthoDB" id="8404495at2"/>
<comment type="caution">
    <text evidence="2">The sequence shown here is derived from an EMBL/GenBank/DDBJ whole genome shotgun (WGS) entry which is preliminary data.</text>
</comment>
<dbReference type="AlphaFoldDB" id="A0A329YA01"/>
<accession>A0A329YA01</accession>
<dbReference type="RefSeq" id="WP_112345563.1">
    <property type="nucleotide sequence ID" value="NZ_QMKK01000061.1"/>
</dbReference>
<name>A0A329YA01_RHITR</name>
<dbReference type="EMBL" id="QMKK01000061">
    <property type="protein sequence ID" value="RAX37300.1"/>
    <property type="molecule type" value="Genomic_DNA"/>
</dbReference>
<proteinExistence type="predicted"/>
<feature type="compositionally biased region" description="Polar residues" evidence="1">
    <location>
        <begin position="10"/>
        <end position="32"/>
    </location>
</feature>
<evidence type="ECO:0000313" key="3">
    <source>
        <dbReference type="Proteomes" id="UP000251205"/>
    </source>
</evidence>